<dbReference type="Gene3D" id="3.40.50.2000">
    <property type="entry name" value="Glycogen Phosphorylase B"/>
    <property type="match status" value="2"/>
</dbReference>
<dbReference type="GO" id="GO:0008713">
    <property type="term" value="F:ADP-heptose-lipopolysaccharide heptosyltransferase activity"/>
    <property type="evidence" value="ECO:0007669"/>
    <property type="project" value="TreeGrafter"/>
</dbReference>
<dbReference type="OrthoDB" id="9767552at2"/>
<dbReference type="Pfam" id="PF01075">
    <property type="entry name" value="Glyco_transf_9"/>
    <property type="match status" value="1"/>
</dbReference>
<keyword evidence="4" id="KW-1185">Reference proteome</keyword>
<dbReference type="Proteomes" id="UP000228621">
    <property type="component" value="Unassembled WGS sequence"/>
</dbReference>
<dbReference type="RefSeq" id="WP_099643510.1">
    <property type="nucleotide sequence ID" value="NZ_NKHF01000089.1"/>
</dbReference>
<evidence type="ECO:0000313" key="4">
    <source>
        <dbReference type="Proteomes" id="UP000228621"/>
    </source>
</evidence>
<proteinExistence type="predicted"/>
<comment type="caution">
    <text evidence="3">The sequence shown here is derived from an EMBL/GenBank/DDBJ whole genome shotgun (WGS) entry which is preliminary data.</text>
</comment>
<dbReference type="PANTHER" id="PTHR30160:SF1">
    <property type="entry name" value="LIPOPOLYSACCHARIDE 1,2-N-ACETYLGLUCOSAMINETRANSFERASE-RELATED"/>
    <property type="match status" value="1"/>
</dbReference>
<dbReference type="SUPFAM" id="SSF53756">
    <property type="entry name" value="UDP-Glycosyltransferase/glycogen phosphorylase"/>
    <property type="match status" value="1"/>
</dbReference>
<dbReference type="InterPro" id="IPR051199">
    <property type="entry name" value="LPS_LOS_Heptosyltrfase"/>
</dbReference>
<accession>A0A2A5JLK2</accession>
<dbReference type="EMBL" id="NKHF01000089">
    <property type="protein sequence ID" value="PCK30310.1"/>
    <property type="molecule type" value="Genomic_DNA"/>
</dbReference>
<dbReference type="PANTHER" id="PTHR30160">
    <property type="entry name" value="TETRAACYLDISACCHARIDE 4'-KINASE-RELATED"/>
    <property type="match status" value="1"/>
</dbReference>
<organism evidence="3 4">
    <name type="scientific">Pseudoalteromonas piscicida</name>
    <dbReference type="NCBI Taxonomy" id="43662"/>
    <lineage>
        <taxon>Bacteria</taxon>
        <taxon>Pseudomonadati</taxon>
        <taxon>Pseudomonadota</taxon>
        <taxon>Gammaproteobacteria</taxon>
        <taxon>Alteromonadales</taxon>
        <taxon>Pseudoalteromonadaceae</taxon>
        <taxon>Pseudoalteromonas</taxon>
    </lineage>
</organism>
<keyword evidence="1" id="KW-0328">Glycosyltransferase</keyword>
<evidence type="ECO:0000313" key="3">
    <source>
        <dbReference type="EMBL" id="PCK30310.1"/>
    </source>
</evidence>
<sequence length="342" mass="37967">MQYHNILIVRLSAIGDIVMASGLISALKTCYPEAKLSWLAEPAGASLLQQNPLLDEVILWPRSEWQKTRKAQGLIALLKQIRSFKQMLASREFDLVLDAQGLLKSGVLAWLCGAKYKVGINSREGSQWLMNKVVSVPWSADISSEYRAAARFFGAPETAFQYSLIAANETQQRVALLLSEHTKNQPYVVFCPFTTRAQKHWLDEYWSELYKQVKQSLCDTIIMLGGPSDIAHSERLARQMPEVINLTGKTQLLECSEIIRGAKGVIGVDTGLTHMAMAHQTPVIALFGSTLPYENTFSSTAKVLSDKLACSPCKRRPTCEARYDCMAGLTPQRVSQALGEVL</sequence>
<evidence type="ECO:0000256" key="1">
    <source>
        <dbReference type="ARBA" id="ARBA00022676"/>
    </source>
</evidence>
<name>A0A2A5JLK2_PSEO7</name>
<dbReference type="CDD" id="cd03789">
    <property type="entry name" value="GT9_LPS_heptosyltransferase"/>
    <property type="match status" value="1"/>
</dbReference>
<gene>
    <name evidence="3" type="ORF">CEX98_18565</name>
</gene>
<reference evidence="4" key="1">
    <citation type="journal article" date="2019" name="Genome Announc.">
        <title>Draft Genome Sequence of Pseudoalteromonas piscicida Strain 36Y ROTHPW, an Hypersaline Seawater Isolate from the South Coast of Sonora, Mexico.</title>
        <authorList>
            <person name="Sanchez-Diaz R."/>
            <person name="Molina-Garza Z.J."/>
            <person name="Cruz-Suarez L.E."/>
            <person name="Selvin J."/>
            <person name="Kiran G.S."/>
            <person name="Ibarra-Gamez J.C."/>
            <person name="Gomez-Gil B."/>
            <person name="Galaviz-Silva L."/>
        </authorList>
    </citation>
    <scope>NUCLEOTIDE SEQUENCE [LARGE SCALE GENOMIC DNA]</scope>
    <source>
        <strain evidence="4">36Y_RITHPW</strain>
    </source>
</reference>
<dbReference type="GO" id="GO:0009244">
    <property type="term" value="P:lipopolysaccharide core region biosynthetic process"/>
    <property type="evidence" value="ECO:0007669"/>
    <property type="project" value="TreeGrafter"/>
</dbReference>
<dbReference type="AlphaFoldDB" id="A0A2A5JLK2"/>
<dbReference type="GO" id="GO:0005829">
    <property type="term" value="C:cytosol"/>
    <property type="evidence" value="ECO:0007669"/>
    <property type="project" value="TreeGrafter"/>
</dbReference>
<keyword evidence="2 3" id="KW-0808">Transferase</keyword>
<dbReference type="InterPro" id="IPR002201">
    <property type="entry name" value="Glyco_trans_9"/>
</dbReference>
<protein>
    <submittedName>
        <fullName evidence="3">Lipopolysaccharide heptosyltransferase</fullName>
    </submittedName>
</protein>
<evidence type="ECO:0000256" key="2">
    <source>
        <dbReference type="ARBA" id="ARBA00022679"/>
    </source>
</evidence>